<dbReference type="OrthoDB" id="1478893at2759"/>
<gene>
    <name evidence="3" type="ORF">TanjilG_23799</name>
</gene>
<dbReference type="PANTHER" id="PTHR33232:SF18">
    <property type="entry name" value="PROTEIN SIEVE ELEMENT OCCLUSION B-LIKE"/>
    <property type="match status" value="1"/>
</dbReference>
<protein>
    <submittedName>
        <fullName evidence="3">Uncharacterized protein</fullName>
    </submittedName>
</protein>
<name>A0A394DC09_LUPAN</name>
<dbReference type="STRING" id="3871.A0A394DC09"/>
<accession>A0A394DC09</accession>
<comment type="caution">
    <text evidence="3">The sequence shown here is derived from an EMBL/GenBank/DDBJ whole genome shotgun (WGS) entry which is preliminary data.</text>
</comment>
<evidence type="ECO:0000259" key="2">
    <source>
        <dbReference type="Pfam" id="PF14577"/>
    </source>
</evidence>
<dbReference type="KEGG" id="lang:109338888"/>
<dbReference type="InterPro" id="IPR027942">
    <property type="entry name" value="SEO_N"/>
</dbReference>
<dbReference type="GO" id="GO:0010088">
    <property type="term" value="P:phloem development"/>
    <property type="evidence" value="ECO:0007669"/>
    <property type="project" value="InterPro"/>
</dbReference>
<evidence type="ECO:0000259" key="1">
    <source>
        <dbReference type="Pfam" id="PF14576"/>
    </source>
</evidence>
<organism evidence="3 4">
    <name type="scientific">Lupinus angustifolius</name>
    <name type="common">Narrow-leaved blue lupine</name>
    <dbReference type="NCBI Taxonomy" id="3871"/>
    <lineage>
        <taxon>Eukaryota</taxon>
        <taxon>Viridiplantae</taxon>
        <taxon>Streptophyta</taxon>
        <taxon>Embryophyta</taxon>
        <taxon>Tracheophyta</taxon>
        <taxon>Spermatophyta</taxon>
        <taxon>Magnoliopsida</taxon>
        <taxon>eudicotyledons</taxon>
        <taxon>Gunneridae</taxon>
        <taxon>Pentapetalae</taxon>
        <taxon>rosids</taxon>
        <taxon>fabids</taxon>
        <taxon>Fabales</taxon>
        <taxon>Fabaceae</taxon>
        <taxon>Papilionoideae</taxon>
        <taxon>50 kb inversion clade</taxon>
        <taxon>genistoids sensu lato</taxon>
        <taxon>core genistoids</taxon>
        <taxon>Genisteae</taxon>
        <taxon>Lupinus</taxon>
    </lineage>
</organism>
<dbReference type="PANTHER" id="PTHR33232">
    <property type="entry name" value="PROTEIN SIEVE ELEMENT OCCLUSION B-LIKE"/>
    <property type="match status" value="1"/>
</dbReference>
<dbReference type="InterPro" id="IPR027944">
    <property type="entry name" value="SEO_C"/>
</dbReference>
<dbReference type="EMBL" id="MLAU01015211">
    <property type="protein sequence ID" value="OIW20818.1"/>
    <property type="molecule type" value="Genomic_DNA"/>
</dbReference>
<evidence type="ECO:0000313" key="4">
    <source>
        <dbReference type="Proteomes" id="UP000188354"/>
    </source>
</evidence>
<keyword evidence="4" id="KW-1185">Reference proteome</keyword>
<dbReference type="Pfam" id="PF14577">
    <property type="entry name" value="SEO_C"/>
    <property type="match status" value="2"/>
</dbReference>
<evidence type="ECO:0000313" key="3">
    <source>
        <dbReference type="EMBL" id="OIW20818.1"/>
    </source>
</evidence>
<dbReference type="Gramene" id="OIW20818">
    <property type="protein sequence ID" value="OIW20818"/>
    <property type="gene ID" value="TanjilG_23799"/>
</dbReference>
<feature type="domain" description="Sieve element occlusion C-terminal" evidence="2">
    <location>
        <begin position="439"/>
        <end position="496"/>
    </location>
</feature>
<dbReference type="AlphaFoldDB" id="A0A394DC09"/>
<sequence>MTAENENNPLTLSDEQILGQIYSTHVHSDTKFDAGSLFTLVENVLTRSTHIVENLVQGTTGNIDHSDDLIPRANFSSPLCTLKQISSELCCKPPGEENAHRTTLTILNKLSNYSWDAKAVLTLAAFALEYGEFWLLFRHQSNDLLAKSLAIIKRVPSLTKDLEKHRFVILEFNNLIKATLQVIELIFELGKLASIHNTRDVPALIPALEQIPVDVYWAIITVAAIVTQIDSLTLDKDTRQELAPFGQKINIILNKLRKQILLCNEQIEEAEYLKLLTLYFQTPTEISVVLKFLFYGKNAPKADIYDGETQVSIEVLQKKDLFLFFSTLDITETDFDHLIPIYNTIKTGNQYKILWVPIVEEWNDELRIQFDSLKSKMPWYVLYNSEPIRGLKFIKENLHFTNKPTIVVLSPQAKILHSNASYMIEVWGLSGFPFTETIEESLTLESSWIHSLVTDINPHIPQWFKEQKYIFFYGGKDKEWIQRFTKFASTLASDSTLKEANISIELFCIEFEPVNVNRFWKGIESLFMSKVDKITTSVTQEVQKLFSYKNESGWALLTHGSTVLLTGHGTTMLKTVSEFEKWKKLVIKTGFEISFKEHYEKVILSTRICSHIQIPKITGKIPDFIECPECHRRMEVFISYKCCHIEEEKIAAINA</sequence>
<dbReference type="Gene3D" id="3.40.30.10">
    <property type="entry name" value="Glutaredoxin"/>
    <property type="match status" value="1"/>
</dbReference>
<dbReference type="Pfam" id="PF14576">
    <property type="entry name" value="SEO_N"/>
    <property type="match status" value="1"/>
</dbReference>
<feature type="domain" description="Sieve element occlusion N-terminal" evidence="1">
    <location>
        <begin position="13"/>
        <end position="282"/>
    </location>
</feature>
<dbReference type="Proteomes" id="UP000188354">
    <property type="component" value="Unassembled WGS sequence"/>
</dbReference>
<dbReference type="InterPro" id="IPR039299">
    <property type="entry name" value="SEOA"/>
</dbReference>
<proteinExistence type="predicted"/>
<feature type="domain" description="Sieve element occlusion C-terminal" evidence="2">
    <location>
        <begin position="512"/>
        <end position="644"/>
    </location>
</feature>
<reference evidence="3 4" key="1">
    <citation type="journal article" date="2017" name="Plant Biotechnol. J.">
        <title>A comprehensive draft genome sequence for lupin (Lupinus angustifolius), an emerging health food: insights into plant-microbe interactions and legume evolution.</title>
        <authorList>
            <person name="Hane J.K."/>
            <person name="Ming Y."/>
            <person name="Kamphuis L.G."/>
            <person name="Nelson M.N."/>
            <person name="Garg G."/>
            <person name="Atkins C.A."/>
            <person name="Bayer P.E."/>
            <person name="Bravo A."/>
            <person name="Bringans S."/>
            <person name="Cannon S."/>
            <person name="Edwards D."/>
            <person name="Foley R."/>
            <person name="Gao L.L."/>
            <person name="Harrison M.J."/>
            <person name="Huang W."/>
            <person name="Hurgobin B."/>
            <person name="Li S."/>
            <person name="Liu C.W."/>
            <person name="McGrath A."/>
            <person name="Morahan G."/>
            <person name="Murray J."/>
            <person name="Weller J."/>
            <person name="Jian J."/>
            <person name="Singh K.B."/>
        </authorList>
    </citation>
    <scope>NUCLEOTIDE SEQUENCE [LARGE SCALE GENOMIC DNA]</scope>
    <source>
        <strain evidence="4">cv. Tanjil</strain>
        <tissue evidence="3">Whole plant</tissue>
    </source>
</reference>